<evidence type="ECO:0000256" key="5">
    <source>
        <dbReference type="ARBA" id="ARBA00023136"/>
    </source>
</evidence>
<evidence type="ECO:0000256" key="7">
    <source>
        <dbReference type="SAM" id="SignalP"/>
    </source>
</evidence>
<dbReference type="PROSITE" id="PS51257">
    <property type="entry name" value="PROKAR_LIPOPROTEIN"/>
    <property type="match status" value="1"/>
</dbReference>
<keyword evidence="3" id="KW-1003">Cell membrane</keyword>
<evidence type="ECO:0000313" key="10">
    <source>
        <dbReference type="Proteomes" id="UP001597046"/>
    </source>
</evidence>
<accession>A0ABW3MYH2</accession>
<dbReference type="SUPFAM" id="SSF53822">
    <property type="entry name" value="Periplasmic binding protein-like I"/>
    <property type="match status" value="1"/>
</dbReference>
<gene>
    <name evidence="9" type="ORF">ACFQ2V_09185</name>
</gene>
<dbReference type="InterPro" id="IPR028082">
    <property type="entry name" value="Peripla_BP_I"/>
</dbReference>
<feature type="domain" description="ABC transporter substrate-binding protein PnrA-like" evidence="8">
    <location>
        <begin position="57"/>
        <end position="316"/>
    </location>
</feature>
<keyword evidence="5" id="KW-0472">Membrane</keyword>
<dbReference type="CDD" id="cd06354">
    <property type="entry name" value="PBP1_PrnA-like"/>
    <property type="match status" value="1"/>
</dbReference>
<sequence>MRSHVKLGAVVAAGLVAALAGCGGSTGPSTGSGGGGGGTNTAASGDCSSAEVFCVGLVTDVGKVDDKGFNQAAWEGVEQVKGELGAQTKFVETTDPKDYAKNIKQFTDAKYDVIVTVGFLMGDATRAAGKQYPNTKFIGFDQFQADPVVPNVTGLIFHEDQAGYAAGYLAGLMTKSNKIGVVLGQEIPPTQAYAAGYENGAKASNPSVTVSKVYHPAGNTAFNDPVWGAGEAKKMLAQGADFIFGAGGNTGNGALQEAAKTAGAGDKIFCIGVDLDQWDTLPAAHPCLITSAEKHEKDGIGELLKQIKGNTIKPGNFFGTAGISAFHDFDSKVPADVKTKVADIVKKLEDGSQATGYKAG</sequence>
<evidence type="ECO:0000256" key="2">
    <source>
        <dbReference type="ARBA" id="ARBA00008610"/>
    </source>
</evidence>
<dbReference type="Proteomes" id="UP001597046">
    <property type="component" value="Unassembled WGS sequence"/>
</dbReference>
<comment type="subcellular location">
    <subcellularLocation>
        <location evidence="1">Cell membrane</location>
        <topology evidence="1">Lipid-anchor</topology>
    </subcellularLocation>
</comment>
<evidence type="ECO:0000313" key="9">
    <source>
        <dbReference type="EMBL" id="MFD1054474.1"/>
    </source>
</evidence>
<dbReference type="PANTHER" id="PTHR34296">
    <property type="entry name" value="TRANSCRIPTIONAL ACTIVATOR PROTEIN MED"/>
    <property type="match status" value="1"/>
</dbReference>
<dbReference type="EMBL" id="JBHTKH010000005">
    <property type="protein sequence ID" value="MFD1054474.1"/>
    <property type="molecule type" value="Genomic_DNA"/>
</dbReference>
<evidence type="ECO:0000256" key="4">
    <source>
        <dbReference type="ARBA" id="ARBA00022729"/>
    </source>
</evidence>
<dbReference type="InterPro" id="IPR050957">
    <property type="entry name" value="BMP_lipoprotein"/>
</dbReference>
<evidence type="ECO:0000259" key="8">
    <source>
        <dbReference type="Pfam" id="PF02608"/>
    </source>
</evidence>
<evidence type="ECO:0000256" key="3">
    <source>
        <dbReference type="ARBA" id="ARBA00022475"/>
    </source>
</evidence>
<keyword evidence="6" id="KW-0449">Lipoprotein</keyword>
<evidence type="ECO:0000256" key="1">
    <source>
        <dbReference type="ARBA" id="ARBA00004193"/>
    </source>
</evidence>
<proteinExistence type="inferred from homology"/>
<reference evidence="10" key="1">
    <citation type="journal article" date="2019" name="Int. J. Syst. Evol. Microbiol.">
        <title>The Global Catalogue of Microorganisms (GCM) 10K type strain sequencing project: providing services to taxonomists for standard genome sequencing and annotation.</title>
        <authorList>
            <consortium name="The Broad Institute Genomics Platform"/>
            <consortium name="The Broad Institute Genome Sequencing Center for Infectious Disease"/>
            <person name="Wu L."/>
            <person name="Ma J."/>
        </authorList>
    </citation>
    <scope>NUCLEOTIDE SEQUENCE [LARGE SCALE GENOMIC DNA]</scope>
    <source>
        <strain evidence="10">CCUG 57508</strain>
    </source>
</reference>
<dbReference type="Gene3D" id="3.40.50.2300">
    <property type="match status" value="2"/>
</dbReference>
<feature type="chain" id="PRO_5045300113" evidence="7">
    <location>
        <begin position="21"/>
        <end position="360"/>
    </location>
</feature>
<evidence type="ECO:0000256" key="6">
    <source>
        <dbReference type="ARBA" id="ARBA00023288"/>
    </source>
</evidence>
<dbReference type="RefSeq" id="WP_386052376.1">
    <property type="nucleotide sequence ID" value="NZ_JBHTKH010000005.1"/>
</dbReference>
<dbReference type="Pfam" id="PF02608">
    <property type="entry name" value="Bmp"/>
    <property type="match status" value="1"/>
</dbReference>
<dbReference type="PANTHER" id="PTHR34296:SF2">
    <property type="entry name" value="ABC TRANSPORTER GUANOSINE-BINDING PROTEIN NUPN"/>
    <property type="match status" value="1"/>
</dbReference>
<organism evidence="9 10">
    <name type="scientific">Terrabacter terrigena</name>
    <dbReference type="NCBI Taxonomy" id="574718"/>
    <lineage>
        <taxon>Bacteria</taxon>
        <taxon>Bacillati</taxon>
        <taxon>Actinomycetota</taxon>
        <taxon>Actinomycetes</taxon>
        <taxon>Micrococcales</taxon>
        <taxon>Intrasporangiaceae</taxon>
        <taxon>Terrabacter</taxon>
    </lineage>
</organism>
<comment type="caution">
    <text evidence="9">The sequence shown here is derived from an EMBL/GenBank/DDBJ whole genome shotgun (WGS) entry which is preliminary data.</text>
</comment>
<dbReference type="InterPro" id="IPR003760">
    <property type="entry name" value="PnrA-like"/>
</dbReference>
<feature type="signal peptide" evidence="7">
    <location>
        <begin position="1"/>
        <end position="20"/>
    </location>
</feature>
<name>A0ABW3MYH2_9MICO</name>
<keyword evidence="10" id="KW-1185">Reference proteome</keyword>
<keyword evidence="4 7" id="KW-0732">Signal</keyword>
<protein>
    <submittedName>
        <fullName evidence="9">BMP family ABC transporter substrate-binding protein</fullName>
    </submittedName>
</protein>
<comment type="similarity">
    <text evidence="2">Belongs to the BMP lipoprotein family.</text>
</comment>